<dbReference type="KEGG" id="mpri:MP3633_2687"/>
<sequence length="57" mass="6857">MSFEQKKKARITRYLLKKVYAIGARIVNNLEFRKVFYTFCTKKISKDLRYTKIFGDS</sequence>
<protein>
    <submittedName>
        <fullName evidence="1">Uncharacterized protein</fullName>
    </submittedName>
</protein>
<gene>
    <name evidence="1" type="ORF">MP3633_2687</name>
</gene>
<proteinExistence type="predicted"/>
<evidence type="ECO:0000313" key="1">
    <source>
        <dbReference type="EMBL" id="QKK81414.1"/>
    </source>
</evidence>
<dbReference type="Proteomes" id="UP000509371">
    <property type="component" value="Chromosome"/>
</dbReference>
<organism evidence="1 2">
    <name type="scientific">Marinomonas primoryensis</name>
    <dbReference type="NCBI Taxonomy" id="178399"/>
    <lineage>
        <taxon>Bacteria</taxon>
        <taxon>Pseudomonadati</taxon>
        <taxon>Pseudomonadota</taxon>
        <taxon>Gammaproteobacteria</taxon>
        <taxon>Oceanospirillales</taxon>
        <taxon>Oceanospirillaceae</taxon>
        <taxon>Marinomonas</taxon>
    </lineage>
</organism>
<dbReference type="AlphaFoldDB" id="A0A859CY06"/>
<evidence type="ECO:0000313" key="2">
    <source>
        <dbReference type="Proteomes" id="UP000509371"/>
    </source>
</evidence>
<dbReference type="EMBL" id="CP054301">
    <property type="protein sequence ID" value="QKK81414.1"/>
    <property type="molecule type" value="Genomic_DNA"/>
</dbReference>
<name>A0A859CY06_9GAMM</name>
<accession>A0A859CY06</accession>
<reference evidence="1 2" key="1">
    <citation type="submission" date="2020-06" db="EMBL/GenBank/DDBJ databases">
        <authorList>
            <person name="Voronona O.L."/>
            <person name="Aksenova E.I."/>
            <person name="Kunda M.S."/>
            <person name="Semenov A.N."/>
            <person name="Ryzhova N."/>
        </authorList>
    </citation>
    <scope>NUCLEOTIDE SEQUENCE [LARGE SCALE GENOMIC DNA]</scope>
    <source>
        <strain evidence="1 2">MPKMM3633</strain>
    </source>
</reference>